<dbReference type="KEGG" id="cci:CC1G_04480"/>
<dbReference type="SUPFAM" id="SSF56235">
    <property type="entry name" value="N-terminal nucleophile aminohydrolases (Ntn hydrolases)"/>
    <property type="match status" value="1"/>
</dbReference>
<feature type="compositionally biased region" description="Acidic residues" evidence="3">
    <location>
        <begin position="330"/>
        <end position="344"/>
    </location>
</feature>
<dbReference type="AlphaFoldDB" id="A8N5A2"/>
<evidence type="ECO:0000313" key="5">
    <source>
        <dbReference type="Proteomes" id="UP000001861"/>
    </source>
</evidence>
<feature type="region of interest" description="Disordered" evidence="3">
    <location>
        <begin position="185"/>
        <end position="204"/>
    </location>
</feature>
<evidence type="ECO:0000256" key="1">
    <source>
        <dbReference type="PIRSR" id="PIRSR600246-1"/>
    </source>
</evidence>
<protein>
    <submittedName>
        <fullName evidence="4">Asparaginase</fullName>
    </submittedName>
</protein>
<dbReference type="GO" id="GO:0005737">
    <property type="term" value="C:cytoplasm"/>
    <property type="evidence" value="ECO:0007669"/>
    <property type="project" value="TreeGrafter"/>
</dbReference>
<dbReference type="STRING" id="240176.A8N5A2"/>
<evidence type="ECO:0000313" key="4">
    <source>
        <dbReference type="EMBL" id="EAU91712.2"/>
    </source>
</evidence>
<dbReference type="Gene3D" id="3.60.20.30">
    <property type="entry name" value="(Glycosyl)asparaginase"/>
    <property type="match status" value="1"/>
</dbReference>
<dbReference type="FunCoup" id="A8N5A2">
    <property type="interactions" value="33"/>
</dbReference>
<dbReference type="VEuPathDB" id="FungiDB:CC1G_04480"/>
<keyword evidence="5" id="KW-1185">Reference proteome</keyword>
<feature type="region of interest" description="Disordered" evidence="3">
    <location>
        <begin position="317"/>
        <end position="350"/>
    </location>
</feature>
<sequence length="404" mass="43663">MDRRASTSNGRRRGDTLVAHAYVAVHGGAGVHRESTEKEVKQAMKDACIKAIELSAKTDASALDMVESAICVLEDEPHLNAGVGSNLTLDGTVECDAAMMSGPCHAFGSVGAIPGTKNPIKVARSILEYSAKEDKLGRIPPLTLVSTGAASFAKSNGIEPVSPSSLITPESQSQWKKWKDRLRSPNAIDTTSSPSSPPTTSFKEKLTIDEVRSPNEMQRRLDESLRDRQDTVGAVAWHPRERKVVAGVSSGGMLLKLPGRVGEAGVYGAGCWAQQGESLEGNHEIGVACSVSGTGEHIMRAQLARTIGERVFTALQARSAHEDEPTKDEADNEDEDDDFDEDIEHDPLDPHTILEQTLGKEFWETFRKEGELSPSAGVLLMTREVDRNGECLGECIDANEAERY</sequence>
<gene>
    <name evidence="4" type="ORF">CC1G_04480</name>
</gene>
<dbReference type="GO" id="GO:0004298">
    <property type="term" value="F:threonine-type endopeptidase activity"/>
    <property type="evidence" value="ECO:0007669"/>
    <property type="project" value="InterPro"/>
</dbReference>
<name>A8N5A2_COPC7</name>
<feature type="site" description="Cleavage; by autolysis" evidence="2">
    <location>
        <begin position="230"/>
        <end position="231"/>
    </location>
</feature>
<feature type="compositionally biased region" description="Basic and acidic residues" evidence="3">
    <location>
        <begin position="319"/>
        <end position="329"/>
    </location>
</feature>
<feature type="region of interest" description="Disordered" evidence="3">
    <location>
        <begin position="158"/>
        <end position="180"/>
    </location>
</feature>
<feature type="compositionally biased region" description="Polar residues" evidence="3">
    <location>
        <begin position="162"/>
        <end position="175"/>
    </location>
</feature>
<dbReference type="Proteomes" id="UP000001861">
    <property type="component" value="Unassembled WGS sequence"/>
</dbReference>
<dbReference type="GO" id="GO:0051604">
    <property type="term" value="P:protein maturation"/>
    <property type="evidence" value="ECO:0007669"/>
    <property type="project" value="TreeGrafter"/>
</dbReference>
<dbReference type="InParanoid" id="A8N5A2"/>
<evidence type="ECO:0000256" key="2">
    <source>
        <dbReference type="PIRSR" id="PIRSR600246-3"/>
    </source>
</evidence>
<dbReference type="eggNOG" id="KOG1592">
    <property type="taxonomic scope" value="Eukaryota"/>
</dbReference>
<evidence type="ECO:0000256" key="3">
    <source>
        <dbReference type="SAM" id="MobiDB-lite"/>
    </source>
</evidence>
<reference evidence="4 5" key="1">
    <citation type="journal article" date="2010" name="Proc. Natl. Acad. Sci. U.S.A.">
        <title>Insights into evolution of multicellular fungi from the assembled chromosomes of the mushroom Coprinopsis cinerea (Coprinus cinereus).</title>
        <authorList>
            <person name="Stajich J.E."/>
            <person name="Wilke S.K."/>
            <person name="Ahren D."/>
            <person name="Au C.H."/>
            <person name="Birren B.W."/>
            <person name="Borodovsky M."/>
            <person name="Burns C."/>
            <person name="Canback B."/>
            <person name="Casselton L.A."/>
            <person name="Cheng C.K."/>
            <person name="Deng J."/>
            <person name="Dietrich F.S."/>
            <person name="Fargo D.C."/>
            <person name="Farman M.L."/>
            <person name="Gathman A.C."/>
            <person name="Goldberg J."/>
            <person name="Guigo R."/>
            <person name="Hoegger P.J."/>
            <person name="Hooker J.B."/>
            <person name="Huggins A."/>
            <person name="James T.Y."/>
            <person name="Kamada T."/>
            <person name="Kilaru S."/>
            <person name="Kodira C."/>
            <person name="Kues U."/>
            <person name="Kupfer D."/>
            <person name="Kwan H.S."/>
            <person name="Lomsadze A."/>
            <person name="Li W."/>
            <person name="Lilly W.W."/>
            <person name="Ma L.J."/>
            <person name="Mackey A.J."/>
            <person name="Manning G."/>
            <person name="Martin F."/>
            <person name="Muraguchi H."/>
            <person name="Natvig D.O."/>
            <person name="Palmerini H."/>
            <person name="Ramesh M.A."/>
            <person name="Rehmeyer C.J."/>
            <person name="Roe B.A."/>
            <person name="Shenoy N."/>
            <person name="Stanke M."/>
            <person name="Ter-Hovhannisyan V."/>
            <person name="Tunlid A."/>
            <person name="Velagapudi R."/>
            <person name="Vision T.J."/>
            <person name="Zeng Q."/>
            <person name="Zolan M.E."/>
            <person name="Pukkila P.J."/>
        </authorList>
    </citation>
    <scope>NUCLEOTIDE SEQUENCE [LARGE SCALE GENOMIC DNA]</scope>
    <source>
        <strain evidence="5">Okayama-7 / 130 / ATCC MYA-4618 / FGSC 9003</strain>
    </source>
</reference>
<dbReference type="Pfam" id="PF01112">
    <property type="entry name" value="Asparaginase_2"/>
    <property type="match status" value="1"/>
</dbReference>
<dbReference type="InterPro" id="IPR029055">
    <property type="entry name" value="Ntn_hydrolases_N"/>
</dbReference>
<dbReference type="PANTHER" id="PTHR10188">
    <property type="entry name" value="L-ASPARAGINASE"/>
    <property type="match status" value="1"/>
</dbReference>
<dbReference type="PANTHER" id="PTHR10188:SF8">
    <property type="entry name" value="THREONINE ASPARTASE 1"/>
    <property type="match status" value="1"/>
</dbReference>
<dbReference type="OrthoDB" id="77601at2759"/>
<dbReference type="HOGENOM" id="CLU_021603_5_0_1"/>
<dbReference type="EMBL" id="AACS02000003">
    <property type="protein sequence ID" value="EAU91712.2"/>
    <property type="molecule type" value="Genomic_DNA"/>
</dbReference>
<feature type="compositionally biased region" description="Low complexity" evidence="3">
    <location>
        <begin position="190"/>
        <end position="201"/>
    </location>
</feature>
<dbReference type="GeneID" id="6006485"/>
<feature type="active site" description="Nucleophile" evidence="1">
    <location>
        <position position="231"/>
    </location>
</feature>
<dbReference type="RefSeq" id="XP_001830047.2">
    <property type="nucleotide sequence ID" value="XM_001829995.2"/>
</dbReference>
<dbReference type="OMA" id="RLWCAFT"/>
<dbReference type="CDD" id="cd04514">
    <property type="entry name" value="Taspase1_like"/>
    <property type="match status" value="1"/>
</dbReference>
<comment type="caution">
    <text evidence="4">The sequence shown here is derived from an EMBL/GenBank/DDBJ whole genome shotgun (WGS) entry which is preliminary data.</text>
</comment>
<proteinExistence type="predicted"/>
<accession>A8N5A2</accession>
<organism evidence="4 5">
    <name type="scientific">Coprinopsis cinerea (strain Okayama-7 / 130 / ATCC MYA-4618 / FGSC 9003)</name>
    <name type="common">Inky cap fungus</name>
    <name type="synonym">Hormographiella aspergillata</name>
    <dbReference type="NCBI Taxonomy" id="240176"/>
    <lineage>
        <taxon>Eukaryota</taxon>
        <taxon>Fungi</taxon>
        <taxon>Dikarya</taxon>
        <taxon>Basidiomycota</taxon>
        <taxon>Agaricomycotina</taxon>
        <taxon>Agaricomycetes</taxon>
        <taxon>Agaricomycetidae</taxon>
        <taxon>Agaricales</taxon>
        <taxon>Agaricineae</taxon>
        <taxon>Psathyrellaceae</taxon>
        <taxon>Coprinopsis</taxon>
    </lineage>
</organism>
<dbReference type="InterPro" id="IPR000246">
    <property type="entry name" value="Peptidase_T2"/>
</dbReference>
<dbReference type="InterPro" id="IPR037464">
    <property type="entry name" value="Taspase1"/>
</dbReference>